<evidence type="ECO:0000256" key="1">
    <source>
        <dbReference type="ARBA" id="ARBA00023163"/>
    </source>
</evidence>
<accession>A0A540VQM3</accession>
<dbReference type="InterPro" id="IPR007759">
    <property type="entry name" value="Asxl_HARE-HTH"/>
</dbReference>
<comment type="caution">
    <text evidence="3">The sequence shown here is derived from an EMBL/GenBank/DDBJ whole genome shotgun (WGS) entry which is preliminary data.</text>
</comment>
<protein>
    <recommendedName>
        <fullName evidence="2">HTH HARE-type domain-containing protein</fullName>
    </recommendedName>
</protein>
<proteinExistence type="predicted"/>
<evidence type="ECO:0000313" key="4">
    <source>
        <dbReference type="Proteomes" id="UP000315400"/>
    </source>
</evidence>
<gene>
    <name evidence="3" type="ORF">FKY71_11050</name>
</gene>
<dbReference type="EMBL" id="VIFK01000107">
    <property type="protein sequence ID" value="TQE98966.1"/>
    <property type="molecule type" value="Genomic_DNA"/>
</dbReference>
<name>A0A540VQM3_9GAMM</name>
<feature type="domain" description="HTH HARE-type" evidence="2">
    <location>
        <begin position="18"/>
        <end position="93"/>
    </location>
</feature>
<evidence type="ECO:0000259" key="2">
    <source>
        <dbReference type="PROSITE" id="PS51913"/>
    </source>
</evidence>
<organism evidence="3 4">
    <name type="scientific">Spiribacter salinus</name>
    <dbReference type="NCBI Taxonomy" id="1335746"/>
    <lineage>
        <taxon>Bacteria</taxon>
        <taxon>Pseudomonadati</taxon>
        <taxon>Pseudomonadota</taxon>
        <taxon>Gammaproteobacteria</taxon>
        <taxon>Chromatiales</taxon>
        <taxon>Ectothiorhodospiraceae</taxon>
        <taxon>Spiribacter</taxon>
    </lineage>
</organism>
<keyword evidence="1" id="KW-0804">Transcription</keyword>
<evidence type="ECO:0000313" key="3">
    <source>
        <dbReference type="EMBL" id="TQE98966.1"/>
    </source>
</evidence>
<dbReference type="Pfam" id="PF05066">
    <property type="entry name" value="HARE-HTH"/>
    <property type="match status" value="1"/>
</dbReference>
<dbReference type="Proteomes" id="UP000315400">
    <property type="component" value="Unassembled WGS sequence"/>
</dbReference>
<reference evidence="3 4" key="1">
    <citation type="submission" date="2019-06" db="EMBL/GenBank/DDBJ databases">
        <title>Metagenome assembled Genome of Spiribacter salinus SL48-SHIP from the microbial mat of Salt Lake 48 (Novosibirsk region, Russia).</title>
        <authorList>
            <person name="Shipova A."/>
            <person name="Rozanov A.S."/>
            <person name="Bryanskaya A.V."/>
            <person name="Peltek S.E."/>
        </authorList>
    </citation>
    <scope>NUCLEOTIDE SEQUENCE [LARGE SCALE GENOMIC DNA]</scope>
    <source>
        <strain evidence="3">SL48-SHIP-2</strain>
    </source>
</reference>
<dbReference type="AlphaFoldDB" id="A0A540VQM3"/>
<sequence length="343" mass="39188">MPGLLGSFIVLFGGARLDSYLQIAQTVLRSARRPMGAKAILDVAYQAGVVPTHLYGKTQQKTLQARLSEEILHHRDTSPFYRTEPGQFFLTEFLDADDIPAEWKKRFPARRRTRDLTRDNTLAVKWSFLERRSRTRENADAFFEAAEAEGAMAYMHPKEMREQGYCATWTFAMVLKGDCTLAYRVGRYRDDRDNYAKRRSIGFPGPLTVDNVTLFSRDRLGAEDSAADVLIQDLDLSYDSFHGRDGRRPKIEHVIVMETDQAFDVVIVVTWRCPTWFEPTTRRMSLNDPHWLNMSIQHNDLEDFEPWSSRILAAQAEDGEFITVGDQANNRPASGISRIGVGK</sequence>
<dbReference type="PROSITE" id="PS51913">
    <property type="entry name" value="HTH_HARE"/>
    <property type="match status" value="1"/>
</dbReference>
<dbReference type="GO" id="GO:0006355">
    <property type="term" value="P:regulation of DNA-templated transcription"/>
    <property type="evidence" value="ECO:0007669"/>
    <property type="project" value="InterPro"/>
</dbReference>